<keyword evidence="3" id="KW-1185">Reference proteome</keyword>
<feature type="region of interest" description="Disordered" evidence="1">
    <location>
        <begin position="26"/>
        <end position="63"/>
    </location>
</feature>
<proteinExistence type="predicted"/>
<protein>
    <submittedName>
        <fullName evidence="2">Uncharacterized protein</fullName>
    </submittedName>
</protein>
<dbReference type="Proteomes" id="UP001367676">
    <property type="component" value="Unassembled WGS sequence"/>
</dbReference>
<name>A0AAN9T8K5_9HEMI</name>
<organism evidence="2 3">
    <name type="scientific">Parthenolecanium corni</name>
    <dbReference type="NCBI Taxonomy" id="536013"/>
    <lineage>
        <taxon>Eukaryota</taxon>
        <taxon>Metazoa</taxon>
        <taxon>Ecdysozoa</taxon>
        <taxon>Arthropoda</taxon>
        <taxon>Hexapoda</taxon>
        <taxon>Insecta</taxon>
        <taxon>Pterygota</taxon>
        <taxon>Neoptera</taxon>
        <taxon>Paraneoptera</taxon>
        <taxon>Hemiptera</taxon>
        <taxon>Sternorrhyncha</taxon>
        <taxon>Coccoidea</taxon>
        <taxon>Coccidae</taxon>
        <taxon>Parthenolecanium</taxon>
    </lineage>
</organism>
<gene>
    <name evidence="2" type="ORF">V9T40_012385</name>
</gene>
<accession>A0AAN9T8K5</accession>
<dbReference type="AlphaFoldDB" id="A0AAN9T8K5"/>
<evidence type="ECO:0000313" key="2">
    <source>
        <dbReference type="EMBL" id="KAK7576099.1"/>
    </source>
</evidence>
<reference evidence="2 3" key="1">
    <citation type="submission" date="2024-03" db="EMBL/GenBank/DDBJ databases">
        <title>Adaptation during the transition from Ophiocordyceps entomopathogen to insect associate is accompanied by gene loss and intensified selection.</title>
        <authorList>
            <person name="Ward C.M."/>
            <person name="Onetto C.A."/>
            <person name="Borneman A.R."/>
        </authorList>
    </citation>
    <scope>NUCLEOTIDE SEQUENCE [LARGE SCALE GENOMIC DNA]</scope>
    <source>
        <strain evidence="2">AWRI1</strain>
        <tissue evidence="2">Single Adult Female</tissue>
    </source>
</reference>
<sequence length="120" mass="13601">MDPPLILTSTHNRATKSLTRLAFLRHGQRSGSANTQRMPLQGSQERIGRPLNPARRLGPRTDQRDAGHCPFCLVFELIHSHRRYNVRPKTIAEQPKFFAPKISENSSTTAAHFTNVPDIY</sequence>
<feature type="compositionally biased region" description="Polar residues" evidence="1">
    <location>
        <begin position="29"/>
        <end position="44"/>
    </location>
</feature>
<comment type="caution">
    <text evidence="2">The sequence shown here is derived from an EMBL/GenBank/DDBJ whole genome shotgun (WGS) entry which is preliminary data.</text>
</comment>
<evidence type="ECO:0000313" key="3">
    <source>
        <dbReference type="Proteomes" id="UP001367676"/>
    </source>
</evidence>
<dbReference type="EMBL" id="JBBCAQ010000036">
    <property type="protein sequence ID" value="KAK7576099.1"/>
    <property type="molecule type" value="Genomic_DNA"/>
</dbReference>
<evidence type="ECO:0000256" key="1">
    <source>
        <dbReference type="SAM" id="MobiDB-lite"/>
    </source>
</evidence>